<dbReference type="GO" id="GO:0046930">
    <property type="term" value="C:pore complex"/>
    <property type="evidence" value="ECO:0007669"/>
    <property type="project" value="UniProtKB-KW"/>
</dbReference>
<dbReference type="InterPro" id="IPR028974">
    <property type="entry name" value="TSP_type-3_rpt"/>
</dbReference>
<keyword evidence="6" id="KW-0406">Ion transport</keyword>
<dbReference type="Gene3D" id="2.40.160.20">
    <property type="match status" value="1"/>
</dbReference>
<evidence type="ECO:0000256" key="1">
    <source>
        <dbReference type="ARBA" id="ARBA00004571"/>
    </source>
</evidence>
<accession>A0A538S9N4</accession>
<dbReference type="GO" id="GO:0005509">
    <property type="term" value="F:calcium ion binding"/>
    <property type="evidence" value="ECO:0007669"/>
    <property type="project" value="InterPro"/>
</dbReference>
<evidence type="ECO:0000256" key="4">
    <source>
        <dbReference type="ARBA" id="ARBA00022692"/>
    </source>
</evidence>
<dbReference type="InterPro" id="IPR027385">
    <property type="entry name" value="Beta-barrel_OMP"/>
</dbReference>
<reference evidence="14 15" key="1">
    <citation type="journal article" date="2019" name="Nat. Microbiol.">
        <title>Mediterranean grassland soil C-N compound turnover is dependent on rainfall and depth, and is mediated by genomically divergent microorganisms.</title>
        <authorList>
            <person name="Diamond S."/>
            <person name="Andeer P.F."/>
            <person name="Li Z."/>
            <person name="Crits-Christoph A."/>
            <person name="Burstein D."/>
            <person name="Anantharaman K."/>
            <person name="Lane K.R."/>
            <person name="Thomas B.C."/>
            <person name="Pan C."/>
            <person name="Northen T.R."/>
            <person name="Banfield J.F."/>
        </authorList>
    </citation>
    <scope>NUCLEOTIDE SEQUENCE [LARGE SCALE GENOMIC DNA]</scope>
    <source>
        <strain evidence="14">WS_3</strain>
    </source>
</reference>
<dbReference type="SUPFAM" id="SSF56925">
    <property type="entry name" value="OMPA-like"/>
    <property type="match status" value="1"/>
</dbReference>
<evidence type="ECO:0000256" key="8">
    <source>
        <dbReference type="ARBA" id="ARBA00023136"/>
    </source>
</evidence>
<organism evidence="14 15">
    <name type="scientific">Eiseniibacteriota bacterium</name>
    <dbReference type="NCBI Taxonomy" id="2212470"/>
    <lineage>
        <taxon>Bacteria</taxon>
        <taxon>Candidatus Eiseniibacteriota</taxon>
    </lineage>
</organism>
<feature type="region of interest" description="Disordered" evidence="11">
    <location>
        <begin position="475"/>
        <end position="525"/>
    </location>
</feature>
<evidence type="ECO:0000256" key="7">
    <source>
        <dbReference type="ARBA" id="ARBA00023114"/>
    </source>
</evidence>
<dbReference type="InterPro" id="IPR006665">
    <property type="entry name" value="OmpA-like"/>
</dbReference>
<sequence>MTWNKRAFPAVALALLIASPAAAQVAGRPYEISGQAGALVFDSRAFTRNGPAAAATLGWRAFPWITLEAQGMAGIGRVDTLRTKENVKFATFGLDLRWNLRPADSRVVPYVLTGGAYALSNVVGHAPTNLERGSGSLGLGALYNIAGPRTYLRLQARDVFFREREALEFSNHFALTAGIQYVLGGKFHDQDLDGARDWLDRCPDTPIGAKVDAHGCPVDTDGDGVFDGLDKCADTPKGCKVDPGGCPIDSDGDGVCDGVDECADTPKGATVDSRGCPHDADGDAVLDGLDKCEGTTKGCVVDANGCPKDSDNDGVCDGLDQCPDTPAGLKVDQNGCPIEVIEKETELLDTGMIRLQDINFETDKADVMPESLPRLDAVGLVLVRWPELKIEIGGHTDSRGSDAKNQKLSEARAKAVADYLLKKFPALKPEQYTVKGYGEKVPIASNKTPEGMALNRRVEFVVQNKDVLKREIEKRHLLKQGEGTPGQTPVPPDTTRRAPPPTPAPPDTMRHAPAPGGAPPDTTKK</sequence>
<dbReference type="Gene3D" id="3.30.1330.60">
    <property type="entry name" value="OmpA-like domain"/>
    <property type="match status" value="1"/>
</dbReference>
<keyword evidence="9" id="KW-0998">Cell outer membrane</keyword>
<feature type="chain" id="PRO_5022164618" evidence="12">
    <location>
        <begin position="24"/>
        <end position="525"/>
    </location>
</feature>
<proteinExistence type="predicted"/>
<dbReference type="PRINTS" id="PR01021">
    <property type="entry name" value="OMPADOMAIN"/>
</dbReference>
<dbReference type="AlphaFoldDB" id="A0A538S9N4"/>
<keyword evidence="5 12" id="KW-0732">Signal</keyword>
<gene>
    <name evidence="14" type="ORF">E6K73_12725</name>
</gene>
<dbReference type="GO" id="GO:0009279">
    <property type="term" value="C:cell outer membrane"/>
    <property type="evidence" value="ECO:0007669"/>
    <property type="project" value="UniProtKB-SubCell"/>
</dbReference>
<dbReference type="SUPFAM" id="SSF103647">
    <property type="entry name" value="TSP type-3 repeat"/>
    <property type="match status" value="1"/>
</dbReference>
<dbReference type="PANTHER" id="PTHR30329">
    <property type="entry name" value="STATOR ELEMENT OF FLAGELLAR MOTOR COMPLEX"/>
    <property type="match status" value="1"/>
</dbReference>
<dbReference type="GO" id="GO:0015288">
    <property type="term" value="F:porin activity"/>
    <property type="evidence" value="ECO:0007669"/>
    <property type="project" value="UniProtKB-KW"/>
</dbReference>
<evidence type="ECO:0000313" key="14">
    <source>
        <dbReference type="EMBL" id="TMQ48069.1"/>
    </source>
</evidence>
<dbReference type="Gene3D" id="4.10.1080.10">
    <property type="entry name" value="TSP type-3 repeat"/>
    <property type="match status" value="1"/>
</dbReference>
<evidence type="ECO:0000256" key="10">
    <source>
        <dbReference type="PROSITE-ProRule" id="PRU00473"/>
    </source>
</evidence>
<evidence type="ECO:0000256" key="5">
    <source>
        <dbReference type="ARBA" id="ARBA00022729"/>
    </source>
</evidence>
<evidence type="ECO:0000256" key="6">
    <source>
        <dbReference type="ARBA" id="ARBA00023065"/>
    </source>
</evidence>
<feature type="domain" description="OmpA-like" evidence="13">
    <location>
        <begin position="348"/>
        <end position="466"/>
    </location>
</feature>
<dbReference type="PANTHER" id="PTHR30329:SF21">
    <property type="entry name" value="LIPOPROTEIN YIAD-RELATED"/>
    <property type="match status" value="1"/>
</dbReference>
<keyword evidence="8 10" id="KW-0472">Membrane</keyword>
<evidence type="ECO:0000256" key="11">
    <source>
        <dbReference type="SAM" id="MobiDB-lite"/>
    </source>
</evidence>
<keyword evidence="2" id="KW-0813">Transport</keyword>
<dbReference type="Pfam" id="PF00691">
    <property type="entry name" value="OmpA"/>
    <property type="match status" value="1"/>
</dbReference>
<dbReference type="InterPro" id="IPR050330">
    <property type="entry name" value="Bact_OuterMem_StrucFunc"/>
</dbReference>
<dbReference type="InterPro" id="IPR036737">
    <property type="entry name" value="OmpA-like_sf"/>
</dbReference>
<dbReference type="CDD" id="cd07185">
    <property type="entry name" value="OmpA_C-like"/>
    <property type="match status" value="1"/>
</dbReference>
<name>A0A538S9N4_UNCEI</name>
<dbReference type="PROSITE" id="PS51123">
    <property type="entry name" value="OMPA_2"/>
    <property type="match status" value="1"/>
</dbReference>
<evidence type="ECO:0000256" key="9">
    <source>
        <dbReference type="ARBA" id="ARBA00023237"/>
    </source>
</evidence>
<keyword evidence="4" id="KW-0812">Transmembrane</keyword>
<dbReference type="GO" id="GO:0006811">
    <property type="term" value="P:monoatomic ion transport"/>
    <property type="evidence" value="ECO:0007669"/>
    <property type="project" value="UniProtKB-KW"/>
</dbReference>
<comment type="caution">
    <text evidence="14">The sequence shown here is derived from an EMBL/GenBank/DDBJ whole genome shotgun (WGS) entry which is preliminary data.</text>
</comment>
<feature type="signal peptide" evidence="12">
    <location>
        <begin position="1"/>
        <end position="23"/>
    </location>
</feature>
<dbReference type="InterPro" id="IPR006664">
    <property type="entry name" value="OMP_bac"/>
</dbReference>
<evidence type="ECO:0000256" key="12">
    <source>
        <dbReference type="SAM" id="SignalP"/>
    </source>
</evidence>
<dbReference type="Proteomes" id="UP000320184">
    <property type="component" value="Unassembled WGS sequence"/>
</dbReference>
<protein>
    <submittedName>
        <fullName evidence="14">OmpA family protein</fullName>
    </submittedName>
</protein>
<dbReference type="InterPro" id="IPR011250">
    <property type="entry name" value="OMP/PagP_B-barrel"/>
</dbReference>
<comment type="subcellular location">
    <subcellularLocation>
        <location evidence="1">Cell outer membrane</location>
        <topology evidence="1">Multi-pass membrane protein</topology>
    </subcellularLocation>
</comment>
<feature type="compositionally biased region" description="Pro residues" evidence="11">
    <location>
        <begin position="488"/>
        <end position="506"/>
    </location>
</feature>
<evidence type="ECO:0000313" key="15">
    <source>
        <dbReference type="Proteomes" id="UP000320184"/>
    </source>
</evidence>
<dbReference type="SUPFAM" id="SSF103088">
    <property type="entry name" value="OmpA-like"/>
    <property type="match status" value="1"/>
</dbReference>
<keyword evidence="3" id="KW-1134">Transmembrane beta strand</keyword>
<evidence type="ECO:0000259" key="13">
    <source>
        <dbReference type="PROSITE" id="PS51123"/>
    </source>
</evidence>
<dbReference type="EMBL" id="VBOT01000155">
    <property type="protein sequence ID" value="TMQ48069.1"/>
    <property type="molecule type" value="Genomic_DNA"/>
</dbReference>
<dbReference type="Pfam" id="PF13505">
    <property type="entry name" value="OMP_b-brl"/>
    <property type="match status" value="1"/>
</dbReference>
<keyword evidence="7" id="KW-0626">Porin</keyword>
<evidence type="ECO:0000256" key="3">
    <source>
        <dbReference type="ARBA" id="ARBA00022452"/>
    </source>
</evidence>
<evidence type="ECO:0000256" key="2">
    <source>
        <dbReference type="ARBA" id="ARBA00022448"/>
    </source>
</evidence>